<dbReference type="PANTHER" id="PTHR43575:SF1">
    <property type="entry name" value="PROTEIN ABCI7, CHLOROPLASTIC"/>
    <property type="match status" value="1"/>
</dbReference>
<dbReference type="STRING" id="1332264.BW730_07400"/>
<sequence length="391" mass="42942">MTTATVPNVAGAIETIESHLHPEPSYDVDKHPMPTGREEIWRFSPIRTLKPLLQQGEALGGLDWSGEFPDGVEWKTITAAEAREVAIEPPVDRISAIAAERSAQAHYLRVPADVEIDEPIVFIGRGDGAQVAETFVAEFGPHSKATLVLRFEGSAKYSAKYDFRIGAGAQINLVYVNDWAGDSIHGGQISVEVGRDAQVRTVHASMGGRAIRIAERARYNGPGGQLEQFGIYFADAGQDIEHRMFVDHNEPNTKSNVDYRGALQGKGAHSVWIGDVLIRKQALGIETYESNKNLVLSEGCQADSVPNLEIETGEIAGAGHASSTGRFDDNQLFYLMSRGISEEESRRLIVHGFFNDIIRRVGVEHIERKLLEQVERELALVHGTTRTADHA</sequence>
<organism evidence="2 3">
    <name type="scientific">Tessaracoccus aquimaris</name>
    <dbReference type="NCBI Taxonomy" id="1332264"/>
    <lineage>
        <taxon>Bacteria</taxon>
        <taxon>Bacillati</taxon>
        <taxon>Actinomycetota</taxon>
        <taxon>Actinomycetes</taxon>
        <taxon>Propionibacteriales</taxon>
        <taxon>Propionibacteriaceae</taxon>
        <taxon>Tessaracoccus</taxon>
    </lineage>
</organism>
<dbReference type="SUPFAM" id="SSF101960">
    <property type="entry name" value="Stabilizer of iron transporter SufD"/>
    <property type="match status" value="1"/>
</dbReference>
<proteinExistence type="predicted"/>
<evidence type="ECO:0000313" key="3">
    <source>
        <dbReference type="Proteomes" id="UP000188145"/>
    </source>
</evidence>
<dbReference type="InterPro" id="IPR037284">
    <property type="entry name" value="SUF_FeS_clus_asmbl_SufBD_sf"/>
</dbReference>
<name>A0A1Q2CMK9_9ACTN</name>
<protein>
    <submittedName>
        <fullName evidence="2">Fe-S cluster assembly protein SufD</fullName>
    </submittedName>
</protein>
<dbReference type="EMBL" id="CP019606">
    <property type="protein sequence ID" value="AQP47353.1"/>
    <property type="molecule type" value="Genomic_DNA"/>
</dbReference>
<dbReference type="Pfam" id="PF01458">
    <property type="entry name" value="SUFBD_core"/>
    <property type="match status" value="1"/>
</dbReference>
<feature type="domain" description="SUF system FeS cluster assembly SufBD core" evidence="1">
    <location>
        <begin position="125"/>
        <end position="353"/>
    </location>
</feature>
<dbReference type="Proteomes" id="UP000188145">
    <property type="component" value="Chromosome"/>
</dbReference>
<evidence type="ECO:0000313" key="2">
    <source>
        <dbReference type="EMBL" id="AQP47353.1"/>
    </source>
</evidence>
<dbReference type="GO" id="GO:0016226">
    <property type="term" value="P:iron-sulfur cluster assembly"/>
    <property type="evidence" value="ECO:0007669"/>
    <property type="project" value="InterPro"/>
</dbReference>
<keyword evidence="3" id="KW-1185">Reference proteome</keyword>
<dbReference type="InterPro" id="IPR000825">
    <property type="entry name" value="SUF_FeS_clus_asmbl_SufBD_core"/>
</dbReference>
<dbReference type="AlphaFoldDB" id="A0A1Q2CMK9"/>
<dbReference type="InterPro" id="IPR055346">
    <property type="entry name" value="Fe-S_cluster_assembly_SufBD"/>
</dbReference>
<evidence type="ECO:0000259" key="1">
    <source>
        <dbReference type="Pfam" id="PF01458"/>
    </source>
</evidence>
<reference evidence="3" key="1">
    <citation type="submission" date="2017-02" db="EMBL/GenBank/DDBJ databases">
        <title>Tessaracoccus aquaemaris sp. nov., isolated from the intestine of a Korean rockfish, Sebastes schlegelii, in a marine aquaculture pond.</title>
        <authorList>
            <person name="Tak E.J."/>
            <person name="Bae J.-W."/>
        </authorList>
    </citation>
    <scope>NUCLEOTIDE SEQUENCE [LARGE SCALE GENOMIC DNA]</scope>
    <source>
        <strain evidence="3">NSG39</strain>
    </source>
</reference>
<dbReference type="PANTHER" id="PTHR43575">
    <property type="entry name" value="PROTEIN ABCI7, CHLOROPLASTIC"/>
    <property type="match status" value="1"/>
</dbReference>
<gene>
    <name evidence="2" type="ORF">BW730_07400</name>
</gene>
<accession>A0A1Q2CMK9</accession>
<dbReference type="KEGG" id="tes:BW730_07400"/>